<sequence length="153" mass="16053">MDTGDTPIDTNPVNPGVTPGPISPVQPVRPQDGQAGGQLGGISIGKELEPVGVGLEQPGLKDVSAKEIELPKEVVAAGVRAQPTTVPLPANVTKMGVTPVGDAVAPQTTTVVLPLTDDQIAVGLRQSIANSWRWLSEWCERRLKQLRNGVIKT</sequence>
<reference evidence="2 3" key="1">
    <citation type="journal article" date="2016" name="Nat. Commun.">
        <title>Thousands of microbial genomes shed light on interconnected biogeochemical processes in an aquifer system.</title>
        <authorList>
            <person name="Anantharaman K."/>
            <person name="Brown C.T."/>
            <person name="Hug L.A."/>
            <person name="Sharon I."/>
            <person name="Castelle C.J."/>
            <person name="Probst A.J."/>
            <person name="Thomas B.C."/>
            <person name="Singh A."/>
            <person name="Wilkins M.J."/>
            <person name="Karaoz U."/>
            <person name="Brodie E.L."/>
            <person name="Williams K.H."/>
            <person name="Hubbard S.S."/>
            <person name="Banfield J.F."/>
        </authorList>
    </citation>
    <scope>NUCLEOTIDE SEQUENCE [LARGE SCALE GENOMIC DNA]</scope>
</reference>
<dbReference type="STRING" id="1798396.A2973_00185"/>
<proteinExistence type="predicted"/>
<feature type="region of interest" description="Disordered" evidence="1">
    <location>
        <begin position="1"/>
        <end position="42"/>
    </location>
</feature>
<dbReference type="Proteomes" id="UP000176409">
    <property type="component" value="Unassembled WGS sequence"/>
</dbReference>
<evidence type="ECO:0000256" key="1">
    <source>
        <dbReference type="SAM" id="MobiDB-lite"/>
    </source>
</evidence>
<protein>
    <submittedName>
        <fullName evidence="2">Uncharacterized protein</fullName>
    </submittedName>
</protein>
<gene>
    <name evidence="2" type="ORF">A2973_00185</name>
</gene>
<accession>A0A1F6AZ11</accession>
<name>A0A1F6AZ11_9BACT</name>
<comment type="caution">
    <text evidence="2">The sequence shown here is derived from an EMBL/GenBank/DDBJ whole genome shotgun (WGS) entry which is preliminary data.</text>
</comment>
<organism evidence="2 3">
    <name type="scientific">Candidatus Gottesmanbacteria bacterium RIFCSPLOWO2_01_FULL_49_10</name>
    <dbReference type="NCBI Taxonomy" id="1798396"/>
    <lineage>
        <taxon>Bacteria</taxon>
        <taxon>Candidatus Gottesmaniibacteriota</taxon>
    </lineage>
</organism>
<dbReference type="AlphaFoldDB" id="A0A1F6AZ11"/>
<dbReference type="EMBL" id="MFJZ01000033">
    <property type="protein sequence ID" value="OGG29900.1"/>
    <property type="molecule type" value="Genomic_DNA"/>
</dbReference>
<evidence type="ECO:0000313" key="2">
    <source>
        <dbReference type="EMBL" id="OGG29900.1"/>
    </source>
</evidence>
<evidence type="ECO:0000313" key="3">
    <source>
        <dbReference type="Proteomes" id="UP000176409"/>
    </source>
</evidence>